<evidence type="ECO:0000259" key="1">
    <source>
        <dbReference type="Pfam" id="PF13480"/>
    </source>
</evidence>
<name>A0A1I1F6V3_NATHA</name>
<dbReference type="InterPro" id="IPR038740">
    <property type="entry name" value="BioF2-like_GNAT_dom"/>
</dbReference>
<keyword evidence="2" id="KW-0808">Transferase</keyword>
<protein>
    <submittedName>
        <fullName evidence="2">Acetyltransferase (GNAT) domain-containing protein</fullName>
    </submittedName>
</protein>
<dbReference type="AlphaFoldDB" id="A0A1I1F6V3"/>
<reference evidence="3" key="1">
    <citation type="submission" date="2016-10" db="EMBL/GenBank/DDBJ databases">
        <authorList>
            <person name="Varghese N."/>
            <person name="Submissions S."/>
        </authorList>
    </citation>
    <scope>NUCLEOTIDE SEQUENCE [LARGE SCALE GENOMIC DNA]</scope>
    <source>
        <strain evidence="3">DSM 13078</strain>
    </source>
</reference>
<dbReference type="GO" id="GO:0016740">
    <property type="term" value="F:transferase activity"/>
    <property type="evidence" value="ECO:0007669"/>
    <property type="project" value="UniProtKB-KW"/>
</dbReference>
<sequence length="84" mass="9452">MYTDWTFLRDLLATSDDDRWRTCVPGTPDGEYKSGILALFSNDRGYYWQGGVTASSDHVSVNNLLHRRILEDVVTGPDLESVEG</sequence>
<accession>A0A1I1F6V3</accession>
<proteinExistence type="predicted"/>
<keyword evidence="3" id="KW-1185">Reference proteome</keyword>
<dbReference type="Gene3D" id="3.40.630.30">
    <property type="match status" value="1"/>
</dbReference>
<evidence type="ECO:0000313" key="3">
    <source>
        <dbReference type="Proteomes" id="UP000199161"/>
    </source>
</evidence>
<gene>
    <name evidence="2" type="ORF">SAMN05444422_10389</name>
</gene>
<evidence type="ECO:0000313" key="2">
    <source>
        <dbReference type="EMBL" id="SFB92840.1"/>
    </source>
</evidence>
<dbReference type="EMBL" id="FOKW01000003">
    <property type="protein sequence ID" value="SFB92840.1"/>
    <property type="molecule type" value="Genomic_DNA"/>
</dbReference>
<feature type="domain" description="BioF2-like acetyltransferase" evidence="1">
    <location>
        <begin position="5"/>
        <end position="74"/>
    </location>
</feature>
<dbReference type="Proteomes" id="UP000199161">
    <property type="component" value="Unassembled WGS sequence"/>
</dbReference>
<organism evidence="2 3">
    <name type="scientific">Natronobacterium haloterrestre</name>
    <name type="common">Halobiforma haloterrestris</name>
    <dbReference type="NCBI Taxonomy" id="148448"/>
    <lineage>
        <taxon>Archaea</taxon>
        <taxon>Methanobacteriati</taxon>
        <taxon>Methanobacteriota</taxon>
        <taxon>Stenosarchaea group</taxon>
        <taxon>Halobacteria</taxon>
        <taxon>Halobacteriales</taxon>
        <taxon>Natrialbaceae</taxon>
        <taxon>Natronobacterium</taxon>
    </lineage>
</organism>
<dbReference type="Pfam" id="PF13480">
    <property type="entry name" value="Acetyltransf_6"/>
    <property type="match status" value="1"/>
</dbReference>